<feature type="transmembrane region" description="Helical" evidence="1">
    <location>
        <begin position="70"/>
        <end position="88"/>
    </location>
</feature>
<feature type="transmembrane region" description="Helical" evidence="1">
    <location>
        <begin position="41"/>
        <end position="63"/>
    </location>
</feature>
<accession>A0A3S4K1W8</accession>
<name>A0A3S4K1W8_CHRVL</name>
<keyword evidence="1" id="KW-0812">Transmembrane</keyword>
<reference evidence="2 3" key="1">
    <citation type="submission" date="2018-12" db="EMBL/GenBank/DDBJ databases">
        <authorList>
            <consortium name="Pathogen Informatics"/>
        </authorList>
    </citation>
    <scope>NUCLEOTIDE SEQUENCE [LARGE SCALE GENOMIC DNA]</scope>
    <source>
        <strain evidence="2 3">NCTC9695</strain>
    </source>
</reference>
<evidence type="ECO:0000313" key="2">
    <source>
        <dbReference type="EMBL" id="VEB45824.1"/>
    </source>
</evidence>
<evidence type="ECO:0000256" key="1">
    <source>
        <dbReference type="SAM" id="Phobius"/>
    </source>
</evidence>
<organism evidence="2 3">
    <name type="scientific">Chromobacterium violaceum</name>
    <dbReference type="NCBI Taxonomy" id="536"/>
    <lineage>
        <taxon>Bacteria</taxon>
        <taxon>Pseudomonadati</taxon>
        <taxon>Pseudomonadota</taxon>
        <taxon>Betaproteobacteria</taxon>
        <taxon>Neisseriales</taxon>
        <taxon>Chromobacteriaceae</taxon>
        <taxon>Chromobacterium</taxon>
    </lineage>
</organism>
<proteinExistence type="predicted"/>
<evidence type="ECO:0000313" key="3">
    <source>
        <dbReference type="Proteomes" id="UP000275777"/>
    </source>
</evidence>
<dbReference type="AlphaFoldDB" id="A0A3S4K1W8"/>
<keyword evidence="1" id="KW-1133">Transmembrane helix</keyword>
<dbReference type="EMBL" id="LR134182">
    <property type="protein sequence ID" value="VEB45824.1"/>
    <property type="molecule type" value="Genomic_DNA"/>
</dbReference>
<gene>
    <name evidence="2" type="ORF">NCTC9695_06356</name>
</gene>
<protein>
    <submittedName>
        <fullName evidence="2">Uncharacterized protein</fullName>
    </submittedName>
</protein>
<keyword evidence="1" id="KW-0472">Membrane</keyword>
<dbReference type="Proteomes" id="UP000275777">
    <property type="component" value="Chromosome"/>
</dbReference>
<sequence length="129" mass="13947">MGLRNRMQLVLALLLLAGFCSPLLSHAPNRLLGGQGLRLPALTGALWLIAPALPLLLSPWLPVSRRLHRLLALCAVLLANGLLLLAGHEAARRGAAIRTRWPARLSARVSGCCCWPPACNWPNRCAAWP</sequence>